<organism evidence="1 2">
    <name type="scientific">Cricetulus griseus</name>
    <name type="common">Chinese hamster</name>
    <name type="synonym">Cricetulus barabensis griseus</name>
    <dbReference type="NCBI Taxonomy" id="10029"/>
    <lineage>
        <taxon>Eukaryota</taxon>
        <taxon>Metazoa</taxon>
        <taxon>Chordata</taxon>
        <taxon>Craniata</taxon>
        <taxon>Vertebrata</taxon>
        <taxon>Euteleostomi</taxon>
        <taxon>Mammalia</taxon>
        <taxon>Eutheria</taxon>
        <taxon>Euarchontoglires</taxon>
        <taxon>Glires</taxon>
        <taxon>Rodentia</taxon>
        <taxon>Myomorpha</taxon>
        <taxon>Muroidea</taxon>
        <taxon>Cricetidae</taxon>
        <taxon>Cricetinae</taxon>
        <taxon>Cricetulus</taxon>
    </lineage>
</organism>
<proteinExistence type="predicted"/>
<protein>
    <submittedName>
        <fullName evidence="1">Uncharacterized protein</fullName>
    </submittedName>
</protein>
<reference evidence="2" key="1">
    <citation type="journal article" date="2011" name="Nat. Biotechnol.">
        <title>The genomic sequence of the Chinese hamster ovary (CHO)-K1 cell line.</title>
        <authorList>
            <person name="Xu X."/>
            <person name="Nagarajan H."/>
            <person name="Lewis N.E."/>
            <person name="Pan S."/>
            <person name="Cai Z."/>
            <person name="Liu X."/>
            <person name="Chen W."/>
            <person name="Xie M."/>
            <person name="Wang W."/>
            <person name="Hammond S."/>
            <person name="Andersen M.R."/>
            <person name="Neff N."/>
            <person name="Passarelli B."/>
            <person name="Koh W."/>
            <person name="Fan H.C."/>
            <person name="Wang J."/>
            <person name="Gui Y."/>
            <person name="Lee K.H."/>
            <person name="Betenbaugh M.J."/>
            <person name="Quake S.R."/>
            <person name="Famili I."/>
            <person name="Palsson B.O."/>
            <person name="Wang J."/>
        </authorList>
    </citation>
    <scope>NUCLEOTIDE SEQUENCE [LARGE SCALE GENOMIC DNA]</scope>
    <source>
        <strain evidence="2">CHO K1 cell line</strain>
    </source>
</reference>
<dbReference type="AlphaFoldDB" id="G3HDL1"/>
<gene>
    <name evidence="1" type="ORF">I79_008594</name>
</gene>
<sequence>MPPPLLGLQQSLFIPCSHLSHGYFSAMCRTVSKVVHSHAFVSKSLLTRLNTHSLLPNVSSAECQQRAPS</sequence>
<dbReference type="Proteomes" id="UP000001075">
    <property type="component" value="Unassembled WGS sequence"/>
</dbReference>
<accession>G3HDL1</accession>
<name>G3HDL1_CRIGR</name>
<dbReference type="InParanoid" id="G3HDL1"/>
<evidence type="ECO:0000313" key="2">
    <source>
        <dbReference type="Proteomes" id="UP000001075"/>
    </source>
</evidence>
<dbReference type="EMBL" id="JH000298">
    <property type="protein sequence ID" value="EGW02348.1"/>
    <property type="molecule type" value="Genomic_DNA"/>
</dbReference>
<evidence type="ECO:0000313" key="1">
    <source>
        <dbReference type="EMBL" id="EGW02348.1"/>
    </source>
</evidence>